<dbReference type="RefSeq" id="WP_163301703.1">
    <property type="nucleotide sequence ID" value="NZ_JAAGRQ010000024.1"/>
</dbReference>
<dbReference type="Proteomes" id="UP000469724">
    <property type="component" value="Unassembled WGS sequence"/>
</dbReference>
<evidence type="ECO:0000256" key="1">
    <source>
        <dbReference type="SAM" id="Phobius"/>
    </source>
</evidence>
<comment type="caution">
    <text evidence="2">The sequence shown here is derived from an EMBL/GenBank/DDBJ whole genome shotgun (WGS) entry which is preliminary data.</text>
</comment>
<organism evidence="2 3">
    <name type="scientific">Desulfolutivibrio sulfodismutans</name>
    <dbReference type="NCBI Taxonomy" id="63561"/>
    <lineage>
        <taxon>Bacteria</taxon>
        <taxon>Pseudomonadati</taxon>
        <taxon>Thermodesulfobacteriota</taxon>
        <taxon>Desulfovibrionia</taxon>
        <taxon>Desulfovibrionales</taxon>
        <taxon>Desulfovibrionaceae</taxon>
        <taxon>Desulfolutivibrio</taxon>
    </lineage>
</organism>
<protein>
    <submittedName>
        <fullName evidence="2">Uncharacterized protein</fullName>
    </submittedName>
</protein>
<keyword evidence="1" id="KW-0812">Transmembrane</keyword>
<proteinExistence type="predicted"/>
<evidence type="ECO:0000313" key="3">
    <source>
        <dbReference type="Proteomes" id="UP000469724"/>
    </source>
</evidence>
<evidence type="ECO:0000313" key="2">
    <source>
        <dbReference type="EMBL" id="NDY56650.1"/>
    </source>
</evidence>
<gene>
    <name evidence="2" type="ORF">G3N56_07825</name>
</gene>
<reference evidence="2 3" key="1">
    <citation type="submission" date="2020-02" db="EMBL/GenBank/DDBJ databases">
        <title>Comparative genomics of sulfur disproportionating microorganisms.</title>
        <authorList>
            <person name="Ward L.M."/>
            <person name="Bertran E."/>
            <person name="Johnston D.T."/>
        </authorList>
    </citation>
    <scope>NUCLEOTIDE SEQUENCE [LARGE SCALE GENOMIC DNA]</scope>
    <source>
        <strain evidence="2 3">DSM 3696</strain>
    </source>
</reference>
<dbReference type="EMBL" id="JAAGRQ010000024">
    <property type="protein sequence ID" value="NDY56650.1"/>
    <property type="molecule type" value="Genomic_DNA"/>
</dbReference>
<keyword evidence="3" id="KW-1185">Reference proteome</keyword>
<name>A0A7K3NKE3_9BACT</name>
<feature type="transmembrane region" description="Helical" evidence="1">
    <location>
        <begin position="6"/>
        <end position="24"/>
    </location>
</feature>
<sequence length="147" mass="16380">MSRLEILLITGIVCIVCATAFFYVSQNPGMLSFQESNEVKAKRVLKRYFILVDHCLNLSAKKAALSAAALAVIQDLQRYGFSPQSDEKLSKNRKEFNEIDAQHEHLCKGKDDMSRSVRMLEALVKIGDFDSAAPIADLVEKELPAGF</sequence>
<keyword evidence="1" id="KW-1133">Transmembrane helix</keyword>
<keyword evidence="1" id="KW-0472">Membrane</keyword>
<accession>A0A7K3NKE3</accession>
<dbReference type="AlphaFoldDB" id="A0A7K3NKE3"/>